<dbReference type="InterPro" id="IPR036880">
    <property type="entry name" value="Kunitz_BPTI_sf"/>
</dbReference>
<feature type="chain" id="PRO_5012261916" evidence="2">
    <location>
        <begin position="23"/>
        <end position="79"/>
    </location>
</feature>
<evidence type="ECO:0000256" key="2">
    <source>
        <dbReference type="SAM" id="SignalP"/>
    </source>
</evidence>
<name>A0A210PZ50_MIZYE</name>
<keyword evidence="5" id="KW-1185">Reference proteome</keyword>
<dbReference type="CDD" id="cd22593">
    <property type="entry name" value="Kunitz_conkunitzin"/>
    <property type="match status" value="1"/>
</dbReference>
<evidence type="ECO:0000313" key="5">
    <source>
        <dbReference type="Proteomes" id="UP000242188"/>
    </source>
</evidence>
<protein>
    <submittedName>
        <fullName evidence="4">Protease inhibitor LmKTT-1a</fullName>
    </submittedName>
</protein>
<dbReference type="SMART" id="SM00131">
    <property type="entry name" value="KU"/>
    <property type="match status" value="1"/>
</dbReference>
<evidence type="ECO:0000313" key="4">
    <source>
        <dbReference type="EMBL" id="OWF41761.1"/>
    </source>
</evidence>
<dbReference type="PANTHER" id="PTHR10083:SF374">
    <property type="entry name" value="BPTI_KUNITZ INHIBITOR DOMAIN-CONTAINING PROTEIN"/>
    <property type="match status" value="1"/>
</dbReference>
<organism evidence="4 5">
    <name type="scientific">Mizuhopecten yessoensis</name>
    <name type="common">Japanese scallop</name>
    <name type="synonym">Patinopecten yessoensis</name>
    <dbReference type="NCBI Taxonomy" id="6573"/>
    <lineage>
        <taxon>Eukaryota</taxon>
        <taxon>Metazoa</taxon>
        <taxon>Spiralia</taxon>
        <taxon>Lophotrochozoa</taxon>
        <taxon>Mollusca</taxon>
        <taxon>Bivalvia</taxon>
        <taxon>Autobranchia</taxon>
        <taxon>Pteriomorphia</taxon>
        <taxon>Pectinida</taxon>
        <taxon>Pectinoidea</taxon>
        <taxon>Pectinidae</taxon>
        <taxon>Mizuhopecten</taxon>
    </lineage>
</organism>
<feature type="domain" description="BPTI/Kunitz inhibitor" evidence="3">
    <location>
        <begin position="27"/>
        <end position="77"/>
    </location>
</feature>
<dbReference type="InterPro" id="IPR050098">
    <property type="entry name" value="TFPI/VKTCI-like"/>
</dbReference>
<dbReference type="Pfam" id="PF00014">
    <property type="entry name" value="Kunitz_BPTI"/>
    <property type="match status" value="1"/>
</dbReference>
<keyword evidence="1" id="KW-1015">Disulfide bond</keyword>
<dbReference type="InterPro" id="IPR002223">
    <property type="entry name" value="Kunitz_BPTI"/>
</dbReference>
<gene>
    <name evidence="4" type="ORF">KP79_PYT19186</name>
</gene>
<evidence type="ECO:0000256" key="1">
    <source>
        <dbReference type="ARBA" id="ARBA00023157"/>
    </source>
</evidence>
<accession>A0A210PZ50</accession>
<sequence>MKSCTLALVVLVTLSVIQLTVARRPVCLLPPVAGYGNLAKTRFYWDTAASRCRSFTYNGKGGNDNRFVTKADCKASCEK</sequence>
<feature type="signal peptide" evidence="2">
    <location>
        <begin position="1"/>
        <end position="22"/>
    </location>
</feature>
<comment type="caution">
    <text evidence="4">The sequence shown here is derived from an EMBL/GenBank/DDBJ whole genome shotgun (WGS) entry which is preliminary data.</text>
</comment>
<dbReference type="PROSITE" id="PS50279">
    <property type="entry name" value="BPTI_KUNITZ_2"/>
    <property type="match status" value="1"/>
</dbReference>
<reference evidence="4 5" key="1">
    <citation type="journal article" date="2017" name="Nat. Ecol. Evol.">
        <title>Scallop genome provides insights into evolution of bilaterian karyotype and development.</title>
        <authorList>
            <person name="Wang S."/>
            <person name="Zhang J."/>
            <person name="Jiao W."/>
            <person name="Li J."/>
            <person name="Xun X."/>
            <person name="Sun Y."/>
            <person name="Guo X."/>
            <person name="Huan P."/>
            <person name="Dong B."/>
            <person name="Zhang L."/>
            <person name="Hu X."/>
            <person name="Sun X."/>
            <person name="Wang J."/>
            <person name="Zhao C."/>
            <person name="Wang Y."/>
            <person name="Wang D."/>
            <person name="Huang X."/>
            <person name="Wang R."/>
            <person name="Lv J."/>
            <person name="Li Y."/>
            <person name="Zhang Z."/>
            <person name="Liu B."/>
            <person name="Lu W."/>
            <person name="Hui Y."/>
            <person name="Liang J."/>
            <person name="Zhou Z."/>
            <person name="Hou R."/>
            <person name="Li X."/>
            <person name="Liu Y."/>
            <person name="Li H."/>
            <person name="Ning X."/>
            <person name="Lin Y."/>
            <person name="Zhao L."/>
            <person name="Xing Q."/>
            <person name="Dou J."/>
            <person name="Li Y."/>
            <person name="Mao J."/>
            <person name="Guo H."/>
            <person name="Dou H."/>
            <person name="Li T."/>
            <person name="Mu C."/>
            <person name="Jiang W."/>
            <person name="Fu Q."/>
            <person name="Fu X."/>
            <person name="Miao Y."/>
            <person name="Liu J."/>
            <person name="Yu Q."/>
            <person name="Li R."/>
            <person name="Liao H."/>
            <person name="Li X."/>
            <person name="Kong Y."/>
            <person name="Jiang Z."/>
            <person name="Chourrout D."/>
            <person name="Li R."/>
            <person name="Bao Z."/>
        </authorList>
    </citation>
    <scope>NUCLEOTIDE SEQUENCE [LARGE SCALE GENOMIC DNA]</scope>
    <source>
        <strain evidence="4 5">PY_sf001</strain>
    </source>
</reference>
<keyword evidence="2" id="KW-0732">Signal</keyword>
<evidence type="ECO:0000259" key="3">
    <source>
        <dbReference type="PROSITE" id="PS50279"/>
    </source>
</evidence>
<dbReference type="Gene3D" id="4.10.410.10">
    <property type="entry name" value="Pancreatic trypsin inhibitor Kunitz domain"/>
    <property type="match status" value="1"/>
</dbReference>
<dbReference type="PANTHER" id="PTHR10083">
    <property type="entry name" value="KUNITZ-TYPE PROTEASE INHIBITOR-RELATED"/>
    <property type="match status" value="1"/>
</dbReference>
<dbReference type="SUPFAM" id="SSF57362">
    <property type="entry name" value="BPTI-like"/>
    <property type="match status" value="1"/>
</dbReference>
<proteinExistence type="predicted"/>
<dbReference type="EMBL" id="NEDP02005357">
    <property type="protein sequence ID" value="OWF41761.1"/>
    <property type="molecule type" value="Genomic_DNA"/>
</dbReference>
<dbReference type="GO" id="GO:0004867">
    <property type="term" value="F:serine-type endopeptidase inhibitor activity"/>
    <property type="evidence" value="ECO:0007669"/>
    <property type="project" value="InterPro"/>
</dbReference>
<dbReference type="GO" id="GO:0005615">
    <property type="term" value="C:extracellular space"/>
    <property type="evidence" value="ECO:0007669"/>
    <property type="project" value="TreeGrafter"/>
</dbReference>
<dbReference type="AlphaFoldDB" id="A0A210PZ50"/>
<dbReference type="Proteomes" id="UP000242188">
    <property type="component" value="Unassembled WGS sequence"/>
</dbReference>
<dbReference type="OrthoDB" id="4473401at2759"/>